<evidence type="ECO:0000313" key="5">
    <source>
        <dbReference type="Proteomes" id="UP000829354"/>
    </source>
</evidence>
<reference evidence="3 5" key="1">
    <citation type="submission" date="2022-04" db="EMBL/GenBank/DDBJ databases">
        <title>Chromosome-level reference genomes for two strains of Caenorhabditis briggsae: an improved platform for comparative genomics.</title>
        <authorList>
            <person name="Stevens L."/>
            <person name="Andersen E."/>
        </authorList>
    </citation>
    <scope>NUCLEOTIDE SEQUENCE [LARGE SCALE GENOMIC DNA]</scope>
    <source>
        <strain evidence="3">VX34</strain>
        <tissue evidence="3">Whole-organism</tissue>
    </source>
</reference>
<sequence>MIKTFAAILFLASFVSSQIFLSNDVMFDYPEEPSYVPVFQNYPDILPDYRVMPYSPQTYSYSQQMWNGCGCATAKTYGDYVKAKPKSRALQVYSYYQLM</sequence>
<organism evidence="3 5">
    <name type="scientific">Caenorhabditis briggsae</name>
    <dbReference type="NCBI Taxonomy" id="6238"/>
    <lineage>
        <taxon>Eukaryota</taxon>
        <taxon>Metazoa</taxon>
        <taxon>Ecdysozoa</taxon>
        <taxon>Nematoda</taxon>
        <taxon>Chromadorea</taxon>
        <taxon>Rhabditida</taxon>
        <taxon>Rhabditina</taxon>
        <taxon>Rhabditomorpha</taxon>
        <taxon>Rhabditoidea</taxon>
        <taxon>Rhabditidae</taxon>
        <taxon>Peloderinae</taxon>
        <taxon>Caenorhabditis</taxon>
    </lineage>
</organism>
<evidence type="ECO:0000313" key="3">
    <source>
        <dbReference type="EMBL" id="UMM41703.1"/>
    </source>
</evidence>
<dbReference type="AlphaFoldDB" id="A0AAE9FHQ3"/>
<accession>A0AAE9FHQ3</accession>
<evidence type="ECO:0000256" key="1">
    <source>
        <dbReference type="SAM" id="SignalP"/>
    </source>
</evidence>
<dbReference type="EMBL" id="CP090896">
    <property type="protein sequence ID" value="ULT82405.1"/>
    <property type="molecule type" value="Genomic_DNA"/>
</dbReference>
<dbReference type="OMA" id="PRSKNHK"/>
<evidence type="ECO:0000313" key="2">
    <source>
        <dbReference type="EMBL" id="ULT82405.1"/>
    </source>
</evidence>
<gene>
    <name evidence="2" type="ORF">L3Y34_011989</name>
    <name evidence="3" type="ORF">L5515_017850</name>
</gene>
<protein>
    <submittedName>
        <fullName evidence="3">Uncharacterized protein</fullName>
    </submittedName>
</protein>
<reference evidence="2 4" key="2">
    <citation type="submission" date="2022-05" db="EMBL/GenBank/DDBJ databases">
        <title>Chromosome-level reference genomes for two strains of Caenorhabditis briggsae: an improved platform for comparative genomics.</title>
        <authorList>
            <person name="Stevens L."/>
            <person name="Andersen E.C."/>
        </authorList>
    </citation>
    <scope>NUCLEOTIDE SEQUENCE [LARGE SCALE GENOMIC DNA]</scope>
    <source>
        <strain evidence="2">QX1410_ONT</strain>
        <tissue evidence="2">Whole-organism</tissue>
    </source>
</reference>
<dbReference type="Proteomes" id="UP000829354">
    <property type="component" value="Chromosome X"/>
</dbReference>
<evidence type="ECO:0000313" key="4">
    <source>
        <dbReference type="Proteomes" id="UP000827892"/>
    </source>
</evidence>
<keyword evidence="5" id="KW-1185">Reference proteome</keyword>
<dbReference type="EMBL" id="CP092625">
    <property type="protein sequence ID" value="UMM41703.1"/>
    <property type="molecule type" value="Genomic_DNA"/>
</dbReference>
<keyword evidence="1" id="KW-0732">Signal</keyword>
<feature type="signal peptide" evidence="1">
    <location>
        <begin position="1"/>
        <end position="17"/>
    </location>
</feature>
<dbReference type="KEGG" id="cbr:CBG_14668"/>
<proteinExistence type="predicted"/>
<feature type="chain" id="PRO_5044707311" evidence="1">
    <location>
        <begin position="18"/>
        <end position="99"/>
    </location>
</feature>
<name>A0AAE9FHQ3_CAEBR</name>
<dbReference type="Proteomes" id="UP000827892">
    <property type="component" value="Chromosome X"/>
</dbReference>